<comment type="similarity">
    <text evidence="3 11">Belongs to the peptidase M18 family.</text>
</comment>
<dbReference type="EMBL" id="HBFR01008524">
    <property type="protein sequence ID" value="CAD8878986.1"/>
    <property type="molecule type" value="Transcribed_RNA"/>
</dbReference>
<dbReference type="GO" id="GO:0004177">
    <property type="term" value="F:aminopeptidase activity"/>
    <property type="evidence" value="ECO:0007669"/>
    <property type="project" value="UniProtKB-KW"/>
</dbReference>
<evidence type="ECO:0000256" key="7">
    <source>
        <dbReference type="ARBA" id="ARBA00022723"/>
    </source>
</evidence>
<sequence length="479" mass="52571">MTTVAECLPLARKACDYLTASPDPYHAVNNAATKLRVAGFECLQARKPFAGKMRPGGKYYYTQDDTAIVAFTIGTQLDVDRPYGFKIIAGHTDSPNLRVKPRSKRTSAGECVQLAVECYGGGLWHTWFDRDLGVSGKVLVRNGSSIESKFVLIELPVARVSNLAIHLATADERAAFRVNKEDHLQPIIGTKSVLEEEAKEQLQDGWTEFQEPELLSLISAELGVEAKCIVDFDLCLFDMQPAAIAGIKSEFVHSGRLDNLATCFVSVEALLTHAESSLAGDTDISIVILFDHEEVGSGSTTGACSPIMSEAVRRISSALSPKSTEDFHSAILRQSFCLSIDMAHALHPNYSNKHEKGHAPELNKGIVIKTNRNQRYATSLISDHILREVARRESLTPPQAFVVRNDCGCGSTIGPTLAQNTGIRTVDAGMPQLSMHSCRETMGTMDLMNGLQLFLAFFNHFREVDNQLSEGYCCDIEQR</sequence>
<name>A0A7S1B8U5_9STRA</name>
<dbReference type="Gene3D" id="2.30.250.10">
    <property type="entry name" value="Aminopeptidase i, Domain 2"/>
    <property type="match status" value="1"/>
</dbReference>
<evidence type="ECO:0000256" key="5">
    <source>
        <dbReference type="ARBA" id="ARBA00022438"/>
    </source>
</evidence>
<dbReference type="AlphaFoldDB" id="A0A7S1B8U5"/>
<proteinExistence type="inferred from homology"/>
<dbReference type="SUPFAM" id="SSF101821">
    <property type="entry name" value="Aminopeptidase/glucanase lid domain"/>
    <property type="match status" value="1"/>
</dbReference>
<dbReference type="CDD" id="cd05658">
    <property type="entry name" value="M18_DAP"/>
    <property type="match status" value="1"/>
</dbReference>
<evidence type="ECO:0000256" key="9">
    <source>
        <dbReference type="ARBA" id="ARBA00022833"/>
    </source>
</evidence>
<organism evidence="12">
    <name type="scientific">Corethron hystrix</name>
    <dbReference type="NCBI Taxonomy" id="216773"/>
    <lineage>
        <taxon>Eukaryota</taxon>
        <taxon>Sar</taxon>
        <taxon>Stramenopiles</taxon>
        <taxon>Ochrophyta</taxon>
        <taxon>Bacillariophyta</taxon>
        <taxon>Coscinodiscophyceae</taxon>
        <taxon>Corethrophycidae</taxon>
        <taxon>Corethrales</taxon>
        <taxon>Corethraceae</taxon>
        <taxon>Corethron</taxon>
    </lineage>
</organism>
<dbReference type="SUPFAM" id="SSF53187">
    <property type="entry name" value="Zn-dependent exopeptidases"/>
    <property type="match status" value="1"/>
</dbReference>
<evidence type="ECO:0000256" key="10">
    <source>
        <dbReference type="ARBA" id="ARBA00023049"/>
    </source>
</evidence>
<keyword evidence="9 11" id="KW-0862">Zinc</keyword>
<dbReference type="GO" id="GO:0006508">
    <property type="term" value="P:proteolysis"/>
    <property type="evidence" value="ECO:0007669"/>
    <property type="project" value="UniProtKB-KW"/>
</dbReference>
<keyword evidence="7 11" id="KW-0479">Metal-binding</keyword>
<dbReference type="GO" id="GO:0005737">
    <property type="term" value="C:cytoplasm"/>
    <property type="evidence" value="ECO:0007669"/>
    <property type="project" value="UniProtKB-ARBA"/>
</dbReference>
<dbReference type="EC" id="3.4.11.21" evidence="4"/>
<dbReference type="PRINTS" id="PR00932">
    <property type="entry name" value="AMINO1PTASE"/>
</dbReference>
<evidence type="ECO:0000256" key="6">
    <source>
        <dbReference type="ARBA" id="ARBA00022670"/>
    </source>
</evidence>
<evidence type="ECO:0000256" key="4">
    <source>
        <dbReference type="ARBA" id="ARBA00011965"/>
    </source>
</evidence>
<evidence type="ECO:0000256" key="11">
    <source>
        <dbReference type="RuleBase" id="RU004386"/>
    </source>
</evidence>
<evidence type="ECO:0000313" key="12">
    <source>
        <dbReference type="EMBL" id="CAD8878986.1"/>
    </source>
</evidence>
<reference evidence="12" key="1">
    <citation type="submission" date="2021-01" db="EMBL/GenBank/DDBJ databases">
        <authorList>
            <person name="Corre E."/>
            <person name="Pelletier E."/>
            <person name="Niang G."/>
            <person name="Scheremetjew M."/>
            <person name="Finn R."/>
            <person name="Kale V."/>
            <person name="Holt S."/>
            <person name="Cochrane G."/>
            <person name="Meng A."/>
            <person name="Brown T."/>
            <person name="Cohen L."/>
        </authorList>
    </citation>
    <scope>NUCLEOTIDE SEQUENCE</scope>
    <source>
        <strain evidence="12">308</strain>
    </source>
</reference>
<accession>A0A7S1B8U5</accession>
<dbReference type="FunFam" id="2.30.250.10:FF:000001">
    <property type="entry name" value="Aspartyl aminopeptidase 1"/>
    <property type="match status" value="1"/>
</dbReference>
<evidence type="ECO:0000256" key="8">
    <source>
        <dbReference type="ARBA" id="ARBA00022801"/>
    </source>
</evidence>
<dbReference type="InterPro" id="IPR001948">
    <property type="entry name" value="Peptidase_M18"/>
</dbReference>
<dbReference type="InterPro" id="IPR023358">
    <property type="entry name" value="Peptidase_M18_dom2"/>
</dbReference>
<dbReference type="GO" id="GO:0008237">
    <property type="term" value="F:metallopeptidase activity"/>
    <property type="evidence" value="ECO:0007669"/>
    <property type="project" value="UniProtKB-KW"/>
</dbReference>
<comment type="catalytic activity">
    <reaction evidence="1">
        <text>Release of an N-terminal aspartate or glutamate from a peptide, with a preference for aspartate.</text>
        <dbReference type="EC" id="3.4.11.21"/>
    </reaction>
</comment>
<dbReference type="PANTHER" id="PTHR28570:SF3">
    <property type="entry name" value="ASPARTYL AMINOPEPTIDASE"/>
    <property type="match status" value="1"/>
</dbReference>
<keyword evidence="8 11" id="KW-0378">Hydrolase</keyword>
<keyword evidence="6 11" id="KW-0645">Protease</keyword>
<evidence type="ECO:0000256" key="3">
    <source>
        <dbReference type="ARBA" id="ARBA00008290"/>
    </source>
</evidence>
<evidence type="ECO:0000256" key="1">
    <source>
        <dbReference type="ARBA" id="ARBA00001335"/>
    </source>
</evidence>
<gene>
    <name evidence="12" type="ORF">CHYS00102_LOCUS6170</name>
</gene>
<dbReference type="PANTHER" id="PTHR28570">
    <property type="entry name" value="ASPARTYL AMINOPEPTIDASE"/>
    <property type="match status" value="1"/>
</dbReference>
<comment type="cofactor">
    <cofactor evidence="2">
        <name>Zn(2+)</name>
        <dbReference type="ChEBI" id="CHEBI:29105"/>
    </cofactor>
</comment>
<protein>
    <recommendedName>
        <fullName evidence="4">aspartyl aminopeptidase</fullName>
        <ecNumber evidence="4">3.4.11.21</ecNumber>
    </recommendedName>
</protein>
<keyword evidence="5 11" id="KW-0031">Aminopeptidase</keyword>
<evidence type="ECO:0000256" key="2">
    <source>
        <dbReference type="ARBA" id="ARBA00001947"/>
    </source>
</evidence>
<dbReference type="NCBIfam" id="NF002759">
    <property type="entry name" value="PRK02813.1"/>
    <property type="match status" value="1"/>
</dbReference>
<dbReference type="GO" id="GO:0008270">
    <property type="term" value="F:zinc ion binding"/>
    <property type="evidence" value="ECO:0007669"/>
    <property type="project" value="InterPro"/>
</dbReference>
<dbReference type="Pfam" id="PF02127">
    <property type="entry name" value="Peptidase_M18"/>
    <property type="match status" value="1"/>
</dbReference>
<dbReference type="Gene3D" id="3.40.630.10">
    <property type="entry name" value="Zn peptidases"/>
    <property type="match status" value="1"/>
</dbReference>
<keyword evidence="10 11" id="KW-0482">Metalloprotease</keyword>